<keyword evidence="1" id="KW-0472">Membrane</keyword>
<evidence type="ECO:0000313" key="2">
    <source>
        <dbReference type="EMBL" id="MBR0681721.1"/>
    </source>
</evidence>
<evidence type="ECO:0000313" key="3">
    <source>
        <dbReference type="Proteomes" id="UP001138709"/>
    </source>
</evidence>
<accession>A0A9X9XDD5</accession>
<dbReference type="RefSeq" id="WP_211847246.1">
    <property type="nucleotide sequence ID" value="NZ_JAAEDL010000013.1"/>
</dbReference>
<proteinExistence type="predicted"/>
<reference evidence="2" key="2">
    <citation type="journal article" date="2021" name="Syst. Appl. Microbiol.">
        <title>Roseomonas hellenica sp. nov., isolated from roots of wild-growing Alkanna tinctoria.</title>
        <authorList>
            <person name="Rat A."/>
            <person name="Naranjo H.D."/>
            <person name="Lebbe L."/>
            <person name="Cnockaert M."/>
            <person name="Krigas N."/>
            <person name="Grigoriadou K."/>
            <person name="Maloupa E."/>
            <person name="Willems A."/>
        </authorList>
    </citation>
    <scope>NUCLEOTIDE SEQUENCE</scope>
    <source>
        <strain evidence="2">LMG 31228</strain>
    </source>
</reference>
<keyword evidence="1" id="KW-1133">Transmembrane helix</keyword>
<keyword evidence="3" id="KW-1185">Reference proteome</keyword>
<reference evidence="2" key="1">
    <citation type="submission" date="2020-01" db="EMBL/GenBank/DDBJ databases">
        <authorList>
            <person name="Rat A."/>
        </authorList>
    </citation>
    <scope>NUCLEOTIDE SEQUENCE</scope>
    <source>
        <strain evidence="2">LMG 31228</strain>
    </source>
</reference>
<gene>
    <name evidence="2" type="ORF">GXW74_14600</name>
</gene>
<evidence type="ECO:0000256" key="1">
    <source>
        <dbReference type="SAM" id="Phobius"/>
    </source>
</evidence>
<dbReference type="Proteomes" id="UP001138709">
    <property type="component" value="Unassembled WGS sequence"/>
</dbReference>
<name>A0A9X9XDD5_9PROT</name>
<comment type="caution">
    <text evidence="2">The sequence shown here is derived from an EMBL/GenBank/DDBJ whole genome shotgun (WGS) entry which is preliminary data.</text>
</comment>
<sequence length="234" mass="25128">MPSDLASPPPRAEAAPARGAELRGLVDNAAADKLYGWAWNAAAPQERVAIELRLGSATVFRTVADFARADLAKAGIGDGSHAFEIPLEPEWAQRRSDLAVVARAADGTEVPMPMRIPRPPAEERTEAAPQRLLEAVAAGQRRLHEELRAIAARVPEAGERAALEALERGQRDLTERLATLTLWLTRLDERLAAIPVAPPRPPRRRAGGWTFALVVLLAAIGVAALVASRDLGVH</sequence>
<dbReference type="AlphaFoldDB" id="A0A9X9XDD5"/>
<protein>
    <submittedName>
        <fullName evidence="2">Uncharacterized protein</fullName>
    </submittedName>
</protein>
<feature type="transmembrane region" description="Helical" evidence="1">
    <location>
        <begin position="209"/>
        <end position="228"/>
    </location>
</feature>
<dbReference type="EMBL" id="JAAEDL010000013">
    <property type="protein sequence ID" value="MBR0681721.1"/>
    <property type="molecule type" value="Genomic_DNA"/>
</dbReference>
<keyword evidence="1" id="KW-0812">Transmembrane</keyword>
<organism evidence="2 3">
    <name type="scientific">Neoroseomonas eburnea</name>
    <dbReference type="NCBI Taxonomy" id="1346889"/>
    <lineage>
        <taxon>Bacteria</taxon>
        <taxon>Pseudomonadati</taxon>
        <taxon>Pseudomonadota</taxon>
        <taxon>Alphaproteobacteria</taxon>
        <taxon>Acetobacterales</taxon>
        <taxon>Acetobacteraceae</taxon>
        <taxon>Neoroseomonas</taxon>
    </lineage>
</organism>